<proteinExistence type="predicted"/>
<dbReference type="GeneID" id="36622476"/>
<accession>A0A2T3ZY83</accession>
<dbReference type="EMBL" id="KZ679690">
    <property type="protein sequence ID" value="PTB49775.1"/>
    <property type="molecule type" value="Genomic_DNA"/>
</dbReference>
<name>A0A2T3ZY83_TRIHA</name>
<gene>
    <name evidence="2" type="ORF">M431DRAFT_266399</name>
</gene>
<sequence>MYRIIHLPWSILVSTIASQRDEAQSYQLASRKAPETTQASPRRRRTRRHQVEDDATDLPRLPPTRPNILTPSPSTEALALSSSPLWGKLPRELRYDILLRAFGGGLLHMDLSFVHPVAPIEPGRILFSHTGINTDDQLEVN</sequence>
<reference evidence="2 3" key="1">
    <citation type="submission" date="2016-07" db="EMBL/GenBank/DDBJ databases">
        <title>Multiple horizontal gene transfer events from other fungi enriched the ability of initially mycotrophic Trichoderma (Ascomycota) to feed on dead plant biomass.</title>
        <authorList>
            <consortium name="DOE Joint Genome Institute"/>
            <person name="Aerts A."/>
            <person name="Atanasova L."/>
            <person name="Chenthamara K."/>
            <person name="Zhang J."/>
            <person name="Grujic M."/>
            <person name="Henrissat B."/>
            <person name="Kuo A."/>
            <person name="Salamov A."/>
            <person name="Lipzen A."/>
            <person name="Labutti K."/>
            <person name="Barry K."/>
            <person name="Miao Y."/>
            <person name="Rahimi M.J."/>
            <person name="Shen Q."/>
            <person name="Grigoriev I.V."/>
            <person name="Kubicek C.P."/>
            <person name="Druzhinina I.S."/>
        </authorList>
    </citation>
    <scope>NUCLEOTIDE SEQUENCE [LARGE SCALE GENOMIC DNA]</scope>
    <source>
        <strain evidence="2 3">CBS 226.95</strain>
    </source>
</reference>
<dbReference type="Proteomes" id="UP000241690">
    <property type="component" value="Unassembled WGS sequence"/>
</dbReference>
<evidence type="ECO:0000256" key="1">
    <source>
        <dbReference type="SAM" id="MobiDB-lite"/>
    </source>
</evidence>
<evidence type="ECO:0000313" key="3">
    <source>
        <dbReference type="Proteomes" id="UP000241690"/>
    </source>
</evidence>
<dbReference type="RefSeq" id="XP_024769452.1">
    <property type="nucleotide sequence ID" value="XM_024913912.1"/>
</dbReference>
<evidence type="ECO:0000313" key="2">
    <source>
        <dbReference type="EMBL" id="PTB49775.1"/>
    </source>
</evidence>
<keyword evidence="3" id="KW-1185">Reference proteome</keyword>
<organism evidence="2 3">
    <name type="scientific">Trichoderma harzianum CBS 226.95</name>
    <dbReference type="NCBI Taxonomy" id="983964"/>
    <lineage>
        <taxon>Eukaryota</taxon>
        <taxon>Fungi</taxon>
        <taxon>Dikarya</taxon>
        <taxon>Ascomycota</taxon>
        <taxon>Pezizomycotina</taxon>
        <taxon>Sordariomycetes</taxon>
        <taxon>Hypocreomycetidae</taxon>
        <taxon>Hypocreales</taxon>
        <taxon>Hypocreaceae</taxon>
        <taxon>Trichoderma</taxon>
    </lineage>
</organism>
<protein>
    <submittedName>
        <fullName evidence="2">Uncharacterized protein</fullName>
    </submittedName>
</protein>
<feature type="region of interest" description="Disordered" evidence="1">
    <location>
        <begin position="25"/>
        <end position="75"/>
    </location>
</feature>
<dbReference type="AlphaFoldDB" id="A0A2T3ZY83"/>